<dbReference type="SUPFAM" id="SSF74924">
    <property type="entry name" value="Cap-Gly domain"/>
    <property type="match status" value="1"/>
</dbReference>
<dbReference type="GO" id="GO:0043014">
    <property type="term" value="F:alpha-tubulin binding"/>
    <property type="evidence" value="ECO:0007669"/>
    <property type="project" value="InterPro"/>
</dbReference>
<dbReference type="Gene3D" id="2.30.30.190">
    <property type="entry name" value="CAP Gly-rich-like domain"/>
    <property type="match status" value="1"/>
</dbReference>
<dbReference type="GO" id="GO:0005829">
    <property type="term" value="C:cytosol"/>
    <property type="evidence" value="ECO:0007669"/>
    <property type="project" value="UniProtKB-ARBA"/>
</dbReference>
<accession>S9VQM6</accession>
<dbReference type="OrthoDB" id="2130750at2759"/>
<dbReference type="Pfam" id="PF01302">
    <property type="entry name" value="CAP_GLY"/>
    <property type="match status" value="1"/>
</dbReference>
<dbReference type="FunFam" id="2.30.30.190:FF:000013">
    <property type="entry name" value="Tubulin-folding cofactor B"/>
    <property type="match status" value="1"/>
</dbReference>
<dbReference type="Gene3D" id="3.10.20.90">
    <property type="entry name" value="Phosphatidylinositol 3-kinase Catalytic Subunit, Chain A, domain 1"/>
    <property type="match status" value="1"/>
</dbReference>
<protein>
    <submittedName>
        <fullName evidence="6">Ubiquitin-like domain/CAP-Gly domain containing protein, putative</fullName>
    </submittedName>
</protein>
<dbReference type="InterPro" id="IPR036859">
    <property type="entry name" value="CAP-Gly_dom_sf"/>
</dbReference>
<dbReference type="PANTHER" id="PTHR18916:SF85">
    <property type="entry name" value="TUBULIN-FOLDING COFACTOR B"/>
    <property type="match status" value="1"/>
</dbReference>
<evidence type="ECO:0000259" key="5">
    <source>
        <dbReference type="PROSITE" id="PS50245"/>
    </source>
</evidence>
<dbReference type="VEuPathDB" id="TriTrypDB:ADEAN_000979700"/>
<evidence type="ECO:0000256" key="2">
    <source>
        <dbReference type="ARBA" id="ARBA00022490"/>
    </source>
</evidence>
<comment type="subcellular location">
    <subcellularLocation>
        <location evidence="1">Cytoplasm</location>
    </subcellularLocation>
</comment>
<dbReference type="GO" id="GO:0035371">
    <property type="term" value="C:microtubule plus-end"/>
    <property type="evidence" value="ECO:0007669"/>
    <property type="project" value="TreeGrafter"/>
</dbReference>
<dbReference type="Pfam" id="PF14560">
    <property type="entry name" value="Ubiquitin_2"/>
    <property type="match status" value="1"/>
</dbReference>
<keyword evidence="2" id="KW-0963">Cytoplasm</keyword>
<dbReference type="InterPro" id="IPR029071">
    <property type="entry name" value="Ubiquitin-like_domsf"/>
</dbReference>
<keyword evidence="3" id="KW-0143">Chaperone</keyword>
<dbReference type="PANTHER" id="PTHR18916">
    <property type="entry name" value="DYNACTIN 1-RELATED MICROTUBULE-BINDING"/>
    <property type="match status" value="1"/>
</dbReference>
<keyword evidence="7" id="KW-1185">Reference proteome</keyword>
<proteinExistence type="inferred from homology"/>
<name>S9VQM6_9TRYP</name>
<reference evidence="6 7" key="1">
    <citation type="submission" date="2020-08" db="EMBL/GenBank/DDBJ databases">
        <authorList>
            <person name="Newling K."/>
            <person name="Davey J."/>
            <person name="Forrester S."/>
        </authorList>
    </citation>
    <scope>NUCLEOTIDE SEQUENCE [LARGE SCALE GENOMIC DNA]</scope>
    <source>
        <strain evidence="7">Crithidia deanei Carvalho (ATCC PRA-265)</strain>
    </source>
</reference>
<evidence type="ECO:0000256" key="4">
    <source>
        <dbReference type="ARBA" id="ARBA00025779"/>
    </source>
</evidence>
<evidence type="ECO:0000256" key="3">
    <source>
        <dbReference type="ARBA" id="ARBA00023186"/>
    </source>
</evidence>
<dbReference type="CDD" id="cd01789">
    <property type="entry name" value="Ubl_TBCB"/>
    <property type="match status" value="1"/>
</dbReference>
<sequence length="233" mass="26464">MSAVVKLTLTHSISPLVVPEKRYALSQTIESIKENIYTHFATPPDHMRLELYNEYDAKVNNDLQNEKQLGFYGCKDDFRIHVVDLQPAAKQENYTDVSKVQKFELSEEEWLKRGDNLRAFKEKMKEQQRQEMIAAGIEPPKELDENSFKEEAEKIKVGDRCQCQPGDRLGSVQYVGRIAALKPGYWVGVQFDEPVGKSDGSVKGTVVFSCPPLYGGFLRPDAVEVGDFPPEEF</sequence>
<evidence type="ECO:0000313" key="7">
    <source>
        <dbReference type="Proteomes" id="UP000515908"/>
    </source>
</evidence>
<gene>
    <name evidence="6" type="ORF">ADEAN_000979700</name>
</gene>
<dbReference type="EMBL" id="LR877169">
    <property type="protein sequence ID" value="CAD2222257.1"/>
    <property type="molecule type" value="Genomic_DNA"/>
</dbReference>
<dbReference type="GO" id="GO:0007023">
    <property type="term" value="P:post-chaperonin tubulin folding pathway"/>
    <property type="evidence" value="ECO:0007669"/>
    <property type="project" value="InterPro"/>
</dbReference>
<dbReference type="GO" id="GO:0051010">
    <property type="term" value="F:microtubule plus-end binding"/>
    <property type="evidence" value="ECO:0007669"/>
    <property type="project" value="TreeGrafter"/>
</dbReference>
<feature type="domain" description="CAP-Gly" evidence="5">
    <location>
        <begin position="177"/>
        <end position="219"/>
    </location>
</feature>
<comment type="similarity">
    <text evidence="4">Belongs to the TBCB family.</text>
</comment>
<dbReference type="PROSITE" id="PS50245">
    <property type="entry name" value="CAP_GLY_2"/>
    <property type="match status" value="1"/>
</dbReference>
<dbReference type="InterPro" id="IPR045172">
    <property type="entry name" value="TBCB_Ubl"/>
</dbReference>
<dbReference type="InterPro" id="IPR000938">
    <property type="entry name" value="CAP-Gly_domain"/>
</dbReference>
<dbReference type="GO" id="GO:0007021">
    <property type="term" value="P:tubulin complex assembly"/>
    <property type="evidence" value="ECO:0007669"/>
    <property type="project" value="InterPro"/>
</dbReference>
<dbReference type="Proteomes" id="UP000515908">
    <property type="component" value="Chromosome 25"/>
</dbReference>
<dbReference type="SMART" id="SM01052">
    <property type="entry name" value="CAP_GLY"/>
    <property type="match status" value="1"/>
</dbReference>
<evidence type="ECO:0000313" key="6">
    <source>
        <dbReference type="EMBL" id="CAD2222257.1"/>
    </source>
</evidence>
<evidence type="ECO:0000256" key="1">
    <source>
        <dbReference type="ARBA" id="ARBA00004496"/>
    </source>
</evidence>
<dbReference type="AlphaFoldDB" id="S9VQM6"/>
<dbReference type="GO" id="GO:0005634">
    <property type="term" value="C:nucleus"/>
    <property type="evidence" value="ECO:0007669"/>
    <property type="project" value="TreeGrafter"/>
</dbReference>
<organism evidence="6 7">
    <name type="scientific">Angomonas deanei</name>
    <dbReference type="NCBI Taxonomy" id="59799"/>
    <lineage>
        <taxon>Eukaryota</taxon>
        <taxon>Discoba</taxon>
        <taxon>Euglenozoa</taxon>
        <taxon>Kinetoplastea</taxon>
        <taxon>Metakinetoplastina</taxon>
        <taxon>Trypanosomatida</taxon>
        <taxon>Trypanosomatidae</taxon>
        <taxon>Strigomonadinae</taxon>
        <taxon>Angomonas</taxon>
    </lineage>
</organism>
<dbReference type="SUPFAM" id="SSF54236">
    <property type="entry name" value="Ubiquitin-like"/>
    <property type="match status" value="1"/>
</dbReference>
<dbReference type="GO" id="GO:0031122">
    <property type="term" value="P:cytoplasmic microtubule organization"/>
    <property type="evidence" value="ECO:0007669"/>
    <property type="project" value="TreeGrafter"/>
</dbReference>
<dbReference type="InterPro" id="IPR000626">
    <property type="entry name" value="Ubiquitin-like_dom"/>
</dbReference>